<proteinExistence type="predicted"/>
<evidence type="ECO:0000259" key="3">
    <source>
        <dbReference type="PROSITE" id="PS50893"/>
    </source>
</evidence>
<gene>
    <name evidence="4" type="ORF">TEU_00805</name>
</gene>
<evidence type="ECO:0000313" key="5">
    <source>
        <dbReference type="Proteomes" id="UP000029980"/>
    </source>
</evidence>
<dbReference type="RefSeq" id="WP_050001977.1">
    <property type="nucleotide sequence ID" value="NZ_CP008887.1"/>
</dbReference>
<feature type="domain" description="ABC transporter" evidence="3">
    <location>
        <begin position="7"/>
        <end position="239"/>
    </location>
</feature>
<accession>A0A097QRA1</accession>
<dbReference type="PANTHER" id="PTHR43613">
    <property type="entry name" value="ABC TRANSPORTER, ATP-BINDING PROTEIN"/>
    <property type="match status" value="1"/>
</dbReference>
<keyword evidence="2 4" id="KW-0067">ATP-binding</keyword>
<sequence length="249" mass="27264">MSQSPAVVVRDLEKEYGGIKALRGISFEMMEGEIFGLIGPNGAGKSTTLKILATLLPPDRGKAEVMGHDVVKEPERVRKLISYLPEEAGAYRNMTGLEYLRFMAGLYSQATGKDADEMVELGIKIAGLGARLHDRVATYSKGMTRKLLLARALMVRPRLAILDEPTSGLDVSSAYEIRKRIKEFSSEEGVSVLVSSHNMLEVEFLCDRVAIIEGGRIVETGTPGELKAKYEAENLEEVFVTASGRVFHG</sequence>
<dbReference type="InterPro" id="IPR003593">
    <property type="entry name" value="AAA+_ATPase"/>
</dbReference>
<dbReference type="PANTHER" id="PTHR43613:SF1">
    <property type="entry name" value="ABC TRANSPORTER, ATP-BINDING PROTEIN"/>
    <property type="match status" value="1"/>
</dbReference>
<keyword evidence="1" id="KW-0547">Nucleotide-binding</keyword>
<dbReference type="Gene3D" id="3.40.50.300">
    <property type="entry name" value="P-loop containing nucleotide triphosphate hydrolases"/>
    <property type="match status" value="1"/>
</dbReference>
<dbReference type="GeneID" id="25151969"/>
<dbReference type="OrthoDB" id="87732at2157"/>
<dbReference type="SUPFAM" id="SSF52540">
    <property type="entry name" value="P-loop containing nucleoside triphosphate hydrolases"/>
    <property type="match status" value="1"/>
</dbReference>
<evidence type="ECO:0000256" key="2">
    <source>
        <dbReference type="ARBA" id="ARBA00022840"/>
    </source>
</evidence>
<dbReference type="EMBL" id="CP008887">
    <property type="protein sequence ID" value="AIU68993.1"/>
    <property type="molecule type" value="Genomic_DNA"/>
</dbReference>
<dbReference type="PROSITE" id="PS50893">
    <property type="entry name" value="ABC_TRANSPORTER_2"/>
    <property type="match status" value="1"/>
</dbReference>
<name>A0A097QRA1_9EURY</name>
<dbReference type="Pfam" id="PF00005">
    <property type="entry name" value="ABC_tran"/>
    <property type="match status" value="1"/>
</dbReference>
<dbReference type="STRING" id="1505907.TEU_00805"/>
<dbReference type="Proteomes" id="UP000029980">
    <property type="component" value="Chromosome"/>
</dbReference>
<dbReference type="GO" id="GO:0005524">
    <property type="term" value="F:ATP binding"/>
    <property type="evidence" value="ECO:0007669"/>
    <property type="project" value="UniProtKB-KW"/>
</dbReference>
<dbReference type="AlphaFoldDB" id="A0A097QRA1"/>
<dbReference type="KEGG" id="teu:TEU_00805"/>
<dbReference type="SMART" id="SM00382">
    <property type="entry name" value="AAA"/>
    <property type="match status" value="1"/>
</dbReference>
<dbReference type="CDD" id="cd03230">
    <property type="entry name" value="ABC_DR_subfamily_A"/>
    <property type="match status" value="1"/>
</dbReference>
<dbReference type="GO" id="GO:0016887">
    <property type="term" value="F:ATP hydrolysis activity"/>
    <property type="evidence" value="ECO:0007669"/>
    <property type="project" value="InterPro"/>
</dbReference>
<evidence type="ECO:0000313" key="4">
    <source>
        <dbReference type="EMBL" id="AIU68993.1"/>
    </source>
</evidence>
<dbReference type="HOGENOM" id="CLU_000604_1_2_2"/>
<organism evidence="4 5">
    <name type="scientific">Thermococcus eurythermalis</name>
    <dbReference type="NCBI Taxonomy" id="1505907"/>
    <lineage>
        <taxon>Archaea</taxon>
        <taxon>Methanobacteriati</taxon>
        <taxon>Methanobacteriota</taxon>
        <taxon>Thermococci</taxon>
        <taxon>Thermococcales</taxon>
        <taxon>Thermococcaceae</taxon>
        <taxon>Thermococcus</taxon>
    </lineage>
</organism>
<dbReference type="InterPro" id="IPR003439">
    <property type="entry name" value="ABC_transporter-like_ATP-bd"/>
</dbReference>
<dbReference type="InterPro" id="IPR027417">
    <property type="entry name" value="P-loop_NTPase"/>
</dbReference>
<evidence type="ECO:0000256" key="1">
    <source>
        <dbReference type="ARBA" id="ARBA00022741"/>
    </source>
</evidence>
<protein>
    <submittedName>
        <fullName evidence="4">Multidrug ABC transporter ATP-binding protein</fullName>
    </submittedName>
</protein>
<keyword evidence="5" id="KW-1185">Reference proteome</keyword>
<reference evidence="4 5" key="1">
    <citation type="journal article" date="2015" name="Int. J. Syst. Evol. Microbiol.">
        <title>Thermococcus eurythermalis sp. nov., a conditional piezophilic hyperthermophilic archaeon with a wide temperature range isolated from an oil-immersed chimney in the Guaymas Basin.</title>
        <authorList>
            <person name="Zhao W."/>
            <person name="Zeng X."/>
            <person name="Xiao X."/>
        </authorList>
    </citation>
    <scope>NUCLEOTIDE SEQUENCE [LARGE SCALE GENOMIC DNA]</scope>
    <source>
        <strain evidence="4 5">A501</strain>
    </source>
</reference>